<accession>A0A1R3R7N7</accession>
<evidence type="ECO:0000313" key="10">
    <source>
        <dbReference type="EMBL" id="OOF90485.1"/>
    </source>
</evidence>
<dbReference type="AlphaFoldDB" id="A0A1R3R7N7"/>
<dbReference type="Pfam" id="PF00294">
    <property type="entry name" value="PfkB"/>
    <property type="match status" value="1"/>
</dbReference>
<keyword evidence="3" id="KW-0479">Metal-binding</keyword>
<dbReference type="CDD" id="cd01168">
    <property type="entry name" value="adenosine_kinase"/>
    <property type="match status" value="1"/>
</dbReference>
<keyword evidence="5" id="KW-0411">Iron-sulfur</keyword>
<dbReference type="EC" id="1.17.7.4" evidence="7"/>
<evidence type="ECO:0000256" key="4">
    <source>
        <dbReference type="ARBA" id="ARBA00023004"/>
    </source>
</evidence>
<dbReference type="STRING" id="602072.A0A1R3R7N7"/>
<dbReference type="NCBIfam" id="TIGR00216">
    <property type="entry name" value="ispH_lytB"/>
    <property type="match status" value="1"/>
</dbReference>
<evidence type="ECO:0000256" key="1">
    <source>
        <dbReference type="ARBA" id="ARBA00001966"/>
    </source>
</evidence>
<evidence type="ECO:0000313" key="11">
    <source>
        <dbReference type="Proteomes" id="UP000188318"/>
    </source>
</evidence>
<dbReference type="PANTHER" id="PTHR30426">
    <property type="entry name" value="4-HYDROXY-3-METHYLBUT-2-ENYL DIPHOSPHATE REDUCTASE"/>
    <property type="match status" value="1"/>
</dbReference>
<dbReference type="InterPro" id="IPR011762">
    <property type="entry name" value="COA_CT_N"/>
</dbReference>
<dbReference type="Gene3D" id="3.40.1010.20">
    <property type="entry name" value="4-hydroxy-3-methylbut-2-enyl diphosphate reductase, catalytic domain"/>
    <property type="match status" value="2"/>
</dbReference>
<dbReference type="PROSITE" id="PS50980">
    <property type="entry name" value="COA_CT_NTER"/>
    <property type="match status" value="1"/>
</dbReference>
<name>A0A1R3R7N7_ASPC5</name>
<dbReference type="EMBL" id="KV907519">
    <property type="protein sequence ID" value="OOF90478.1"/>
    <property type="molecule type" value="Genomic_DNA"/>
</dbReference>
<keyword evidence="2" id="KW-0004">4Fe-4S</keyword>
<feature type="domain" description="CoA carboxyltransferase N-terminal" evidence="8">
    <location>
        <begin position="1"/>
        <end position="35"/>
    </location>
</feature>
<dbReference type="VEuPathDB" id="FungiDB:ASPCADRAFT_410077"/>
<dbReference type="CDD" id="cd13944">
    <property type="entry name" value="lytB_ispH"/>
    <property type="match status" value="1"/>
</dbReference>
<evidence type="ECO:0000259" key="8">
    <source>
        <dbReference type="PROSITE" id="PS50980"/>
    </source>
</evidence>
<dbReference type="OrthoDB" id="2438477at2759"/>
<reference evidence="11" key="2">
    <citation type="journal article" date="2017" name="Genome Biol.">
        <title>Comparative genomics reveals high biological diversity and specific adaptations in the industrially and medically important fungal genus Aspergillus.</title>
        <authorList>
            <person name="de Vries R.P."/>
            <person name="Riley R."/>
            <person name="Wiebenga A."/>
            <person name="Aguilar-Osorio G."/>
            <person name="Amillis S."/>
            <person name="Uchima C.A."/>
            <person name="Anderluh G."/>
            <person name="Asadollahi M."/>
            <person name="Askin M."/>
            <person name="Barry K."/>
            <person name="Battaglia E."/>
            <person name="Bayram O."/>
            <person name="Benocci T."/>
            <person name="Braus-Stromeyer S.A."/>
            <person name="Caldana C."/>
            <person name="Canovas D."/>
            <person name="Cerqueira G.C."/>
            <person name="Chen F."/>
            <person name="Chen W."/>
            <person name="Choi C."/>
            <person name="Clum A."/>
            <person name="Dos Santos R.A."/>
            <person name="Damasio A.R."/>
            <person name="Diallinas G."/>
            <person name="Emri T."/>
            <person name="Fekete E."/>
            <person name="Flipphi M."/>
            <person name="Freyberg S."/>
            <person name="Gallo A."/>
            <person name="Gournas C."/>
            <person name="Habgood R."/>
            <person name="Hainaut M."/>
            <person name="Harispe M.L."/>
            <person name="Henrissat B."/>
            <person name="Hilden K.S."/>
            <person name="Hope R."/>
            <person name="Hossain A."/>
            <person name="Karabika E."/>
            <person name="Karaffa L."/>
            <person name="Karanyi Z."/>
            <person name="Krasevec N."/>
            <person name="Kuo A."/>
            <person name="Kusch H."/>
            <person name="LaButti K."/>
            <person name="Lagendijk E.L."/>
            <person name="Lapidus A."/>
            <person name="Levasseur A."/>
            <person name="Lindquist E."/>
            <person name="Lipzen A."/>
            <person name="Logrieco A.F."/>
            <person name="MacCabe A."/>
            <person name="Maekelae M.R."/>
            <person name="Malavazi I."/>
            <person name="Melin P."/>
            <person name="Meyer V."/>
            <person name="Mielnichuk N."/>
            <person name="Miskei M."/>
            <person name="Molnar A.P."/>
            <person name="Mule G."/>
            <person name="Ngan C.Y."/>
            <person name="Orejas M."/>
            <person name="Orosz E."/>
            <person name="Ouedraogo J.P."/>
            <person name="Overkamp K.M."/>
            <person name="Park H.-S."/>
            <person name="Perrone G."/>
            <person name="Piumi F."/>
            <person name="Punt P.J."/>
            <person name="Ram A.F."/>
            <person name="Ramon A."/>
            <person name="Rauscher S."/>
            <person name="Record E."/>
            <person name="Riano-Pachon D.M."/>
            <person name="Robert V."/>
            <person name="Roehrig J."/>
            <person name="Ruller R."/>
            <person name="Salamov A."/>
            <person name="Salih N.S."/>
            <person name="Samson R.A."/>
            <person name="Sandor E."/>
            <person name="Sanguinetti M."/>
            <person name="Schuetze T."/>
            <person name="Sepcic K."/>
            <person name="Shelest E."/>
            <person name="Sherlock G."/>
            <person name="Sophianopoulou V."/>
            <person name="Squina F.M."/>
            <person name="Sun H."/>
            <person name="Susca A."/>
            <person name="Todd R.B."/>
            <person name="Tsang A."/>
            <person name="Unkles S.E."/>
            <person name="van de Wiele N."/>
            <person name="van Rossen-Uffink D."/>
            <person name="Oliveira J.V."/>
            <person name="Vesth T.C."/>
            <person name="Visser J."/>
            <person name="Yu J.-H."/>
            <person name="Zhou M."/>
            <person name="Andersen M.R."/>
            <person name="Archer D.B."/>
            <person name="Baker S.E."/>
            <person name="Benoit I."/>
            <person name="Brakhage A.A."/>
            <person name="Braus G.H."/>
            <person name="Fischer R."/>
            <person name="Frisvad J.C."/>
            <person name="Goldman G.H."/>
            <person name="Houbraken J."/>
            <person name="Oakley B."/>
            <person name="Pocsi I."/>
            <person name="Scazzocchio C."/>
            <person name="Seiboth B."/>
            <person name="vanKuyk P.A."/>
            <person name="Wortman J."/>
            <person name="Dyer P.S."/>
            <person name="Grigoriev I.V."/>
        </authorList>
    </citation>
    <scope>NUCLEOTIDE SEQUENCE [LARGE SCALE GENOMIC DNA]</scope>
    <source>
        <strain evidence="11">ITEM 5010</strain>
    </source>
</reference>
<dbReference type="SUPFAM" id="SSF53613">
    <property type="entry name" value="Ribokinase-like"/>
    <property type="match status" value="1"/>
</dbReference>
<dbReference type="GO" id="GO:0050992">
    <property type="term" value="P:dimethylallyl diphosphate biosynthetic process"/>
    <property type="evidence" value="ECO:0007669"/>
    <property type="project" value="InterPro"/>
</dbReference>
<dbReference type="InterPro" id="IPR011611">
    <property type="entry name" value="PfkB_dom"/>
</dbReference>
<evidence type="ECO:0000256" key="5">
    <source>
        <dbReference type="ARBA" id="ARBA00023014"/>
    </source>
</evidence>
<dbReference type="Gene3D" id="3.40.50.11270">
    <property type="match status" value="1"/>
</dbReference>
<comment type="similarity">
    <text evidence="6">Belongs to the IspH family.</text>
</comment>
<dbReference type="PANTHER" id="PTHR30426:SF0">
    <property type="entry name" value="4-HYDROXY-3-METHYLBUT-2-ENYL DIPHOSPHATE REDUCTASE"/>
    <property type="match status" value="1"/>
</dbReference>
<evidence type="ECO:0000313" key="9">
    <source>
        <dbReference type="EMBL" id="OOF90478.1"/>
    </source>
</evidence>
<dbReference type="EMBL" id="KV907519">
    <property type="protein sequence ID" value="OOF90485.1"/>
    <property type="molecule type" value="Genomic_DNA"/>
</dbReference>
<sequence length="619" mass="66434">MGGVSASLAMLGDIQIAEPNARIGFAGARVVEQTIYLANPRGFCAGVDRAIEIVERAIEKHGPPIYVRHEVVHNKYVVKNLKNKGAIFVDEISEVPSGSVVIYSAHGVSQVVRKETNDISAIIYDATCPLVTKVILIGHAGHPEVEGTLGQATENNNITLVESTSDVEKIDLQKDRDISFTTQTTLSVDDTNEIVDALKVKFPNIQSPKKSDICYATQNRQDSVKEVIKHSQILIVIGSKNSSNSNRLKEIADNKDKPSYLIDGPEDIDNEWLDGISSIGITAGASAPEILVQEVVSFLMSNGGSEVIELGGAEESLMKKYDIYGIGAAIVDTEVIVSDSFLSDNEIGKGLMTLVDEERQKYLIDSLTTQRIPVKMSCGGSACNSVVAASQFGSATFFSGKVADDEVGVFFAKDLNKSGVEFHQVEPSNGVTGASLELSYREVDEKALANSDWLYIEGYVVTDDQRTSVARDAMKFAKQNGVKTSLSLSDPFVVEVFSENIKTIIGDDGLDLIFCNGDEARSFTGTHTIEAAAEELKKYAKTFAITRGPGGSLVFDGTRLIQTAGVMASAVDTNGAGDMFAGSFLFALGQGKDFGWAADFANAASSRVKPLMSVKKSLV</sequence>
<dbReference type="InterPro" id="IPR003451">
    <property type="entry name" value="LytB/IspH"/>
</dbReference>
<dbReference type="InterPro" id="IPR029056">
    <property type="entry name" value="Ribokinase-like"/>
</dbReference>
<reference evidence="9" key="1">
    <citation type="submission" date="2016-12" db="EMBL/GenBank/DDBJ databases">
        <authorList>
            <consortium name="DOE Joint Genome Institute"/>
            <person name="Riley R."/>
            <person name="Kuo A."/>
            <person name="Sun H."/>
            <person name="Pangilinan J."/>
            <person name="Culley D."/>
            <person name="Salamov A."/>
            <person name="Magnuson J."/>
            <person name="Bruno K."/>
            <person name="Henrissat B."/>
            <person name="Berka R."/>
            <person name="Tsang A."/>
            <person name="Barry K."/>
            <person name="lapidus A."/>
            <person name="Martin J."/>
            <person name="Lindquist E."/>
            <person name="Wang Z."/>
            <person name="Baker S."/>
            <person name="Grigoriev I."/>
            <person name="Nordberg H.P."/>
            <person name="Cantor M.N."/>
            <person name="Hua S.X."/>
        </authorList>
    </citation>
    <scope>NUCLEOTIDE SEQUENCE [LARGE SCALE GENOMIC DNA]</scope>
    <source>
        <strain evidence="9">ITEM 5010</strain>
    </source>
</reference>
<gene>
    <name evidence="9" type="ORF">ASPCADRAFT_410074</name>
    <name evidence="10" type="ORF">ASPCADRAFT_410077</name>
</gene>
<dbReference type="InterPro" id="IPR029045">
    <property type="entry name" value="ClpP/crotonase-like_dom_sf"/>
</dbReference>
<dbReference type="SUPFAM" id="SSF52096">
    <property type="entry name" value="ClpP/crotonase"/>
    <property type="match status" value="1"/>
</dbReference>
<dbReference type="NCBIfam" id="NF002188">
    <property type="entry name" value="PRK01045.1-2"/>
    <property type="match status" value="1"/>
</dbReference>
<dbReference type="Pfam" id="PF02401">
    <property type="entry name" value="LYTB"/>
    <property type="match status" value="1"/>
</dbReference>
<dbReference type="HAMAP" id="MF_00191">
    <property type="entry name" value="IspH"/>
    <property type="match status" value="1"/>
</dbReference>
<dbReference type="Proteomes" id="UP000188318">
    <property type="component" value="Unassembled WGS sequence"/>
</dbReference>
<keyword evidence="4" id="KW-0408">Iron</keyword>
<protein>
    <recommendedName>
        <fullName evidence="7">4-hydroxy-3-methylbut-2-enyl diphosphate reductase</fullName>
        <ecNumber evidence="7">1.17.7.4</ecNumber>
    </recommendedName>
</protein>
<dbReference type="VEuPathDB" id="FungiDB:ASPCADRAFT_410074"/>
<evidence type="ECO:0000256" key="7">
    <source>
        <dbReference type="ARBA" id="ARBA00047177"/>
    </source>
</evidence>
<dbReference type="GO" id="GO:0051745">
    <property type="term" value="F:4-hydroxy-3-methylbut-2-enyl diphosphate reductase activity"/>
    <property type="evidence" value="ECO:0007669"/>
    <property type="project" value="UniProtKB-EC"/>
</dbReference>
<dbReference type="GO" id="GO:0051539">
    <property type="term" value="F:4 iron, 4 sulfur cluster binding"/>
    <property type="evidence" value="ECO:0007669"/>
    <property type="project" value="UniProtKB-KW"/>
</dbReference>
<keyword evidence="11" id="KW-1185">Reference proteome</keyword>
<evidence type="ECO:0000256" key="2">
    <source>
        <dbReference type="ARBA" id="ARBA00022485"/>
    </source>
</evidence>
<evidence type="ECO:0000256" key="3">
    <source>
        <dbReference type="ARBA" id="ARBA00022723"/>
    </source>
</evidence>
<dbReference type="Gene3D" id="3.40.1190.20">
    <property type="match status" value="1"/>
</dbReference>
<dbReference type="GO" id="GO:0046872">
    <property type="term" value="F:metal ion binding"/>
    <property type="evidence" value="ECO:0007669"/>
    <property type="project" value="UniProtKB-KW"/>
</dbReference>
<proteinExistence type="inferred from homology"/>
<comment type="cofactor">
    <cofactor evidence="1">
        <name>[4Fe-4S] cluster</name>
        <dbReference type="ChEBI" id="CHEBI:49883"/>
    </cofactor>
</comment>
<evidence type="ECO:0000256" key="6">
    <source>
        <dbReference type="ARBA" id="ARBA00046335"/>
    </source>
</evidence>
<organism evidence="9 11">
    <name type="scientific">Aspergillus carbonarius (strain ITEM 5010)</name>
    <dbReference type="NCBI Taxonomy" id="602072"/>
    <lineage>
        <taxon>Eukaryota</taxon>
        <taxon>Fungi</taxon>
        <taxon>Dikarya</taxon>
        <taxon>Ascomycota</taxon>
        <taxon>Pezizomycotina</taxon>
        <taxon>Eurotiomycetes</taxon>
        <taxon>Eurotiomycetidae</taxon>
        <taxon>Eurotiales</taxon>
        <taxon>Aspergillaceae</taxon>
        <taxon>Aspergillus</taxon>
        <taxon>Aspergillus subgen. Circumdati</taxon>
    </lineage>
</organism>